<sequence>MVYWASLPCKSRPSLKALKSGPSSSSFPVSCLNSLKVTAQTIAKASLSIWEYFCSVLDKVFDAKASGRSDLSGYMSDRTQSTPTGNASLANVKESSGS</sequence>
<keyword evidence="3" id="KW-1185">Reference proteome</keyword>
<reference evidence="2 3" key="1">
    <citation type="journal article" date="2019" name="Sci. Rep.">
        <title>Orb-weaving spider Araneus ventricosus genome elucidates the spidroin gene catalogue.</title>
        <authorList>
            <person name="Kono N."/>
            <person name="Nakamura H."/>
            <person name="Ohtoshi R."/>
            <person name="Moran D.A.P."/>
            <person name="Shinohara A."/>
            <person name="Yoshida Y."/>
            <person name="Fujiwara M."/>
            <person name="Mori M."/>
            <person name="Tomita M."/>
            <person name="Arakawa K."/>
        </authorList>
    </citation>
    <scope>NUCLEOTIDE SEQUENCE [LARGE SCALE GENOMIC DNA]</scope>
</reference>
<proteinExistence type="predicted"/>
<dbReference type="Proteomes" id="UP000499080">
    <property type="component" value="Unassembled WGS sequence"/>
</dbReference>
<gene>
    <name evidence="2" type="ORF">AVEN_191144_1</name>
</gene>
<evidence type="ECO:0000256" key="1">
    <source>
        <dbReference type="SAM" id="MobiDB-lite"/>
    </source>
</evidence>
<comment type="caution">
    <text evidence="2">The sequence shown here is derived from an EMBL/GenBank/DDBJ whole genome shotgun (WGS) entry which is preliminary data.</text>
</comment>
<name>A0A4Y2B072_ARAVE</name>
<feature type="compositionally biased region" description="Polar residues" evidence="1">
    <location>
        <begin position="77"/>
        <end position="98"/>
    </location>
</feature>
<evidence type="ECO:0000313" key="3">
    <source>
        <dbReference type="Proteomes" id="UP000499080"/>
    </source>
</evidence>
<dbReference type="AlphaFoldDB" id="A0A4Y2B072"/>
<protein>
    <submittedName>
        <fullName evidence="2">Uncharacterized protein</fullName>
    </submittedName>
</protein>
<dbReference type="EMBL" id="BGPR01000038">
    <property type="protein sequence ID" value="GBL84696.1"/>
    <property type="molecule type" value="Genomic_DNA"/>
</dbReference>
<accession>A0A4Y2B072</accession>
<evidence type="ECO:0000313" key="2">
    <source>
        <dbReference type="EMBL" id="GBL84696.1"/>
    </source>
</evidence>
<feature type="region of interest" description="Disordered" evidence="1">
    <location>
        <begin position="67"/>
        <end position="98"/>
    </location>
</feature>
<organism evidence="2 3">
    <name type="scientific">Araneus ventricosus</name>
    <name type="common">Orbweaver spider</name>
    <name type="synonym">Epeira ventricosa</name>
    <dbReference type="NCBI Taxonomy" id="182803"/>
    <lineage>
        <taxon>Eukaryota</taxon>
        <taxon>Metazoa</taxon>
        <taxon>Ecdysozoa</taxon>
        <taxon>Arthropoda</taxon>
        <taxon>Chelicerata</taxon>
        <taxon>Arachnida</taxon>
        <taxon>Araneae</taxon>
        <taxon>Araneomorphae</taxon>
        <taxon>Entelegynae</taxon>
        <taxon>Araneoidea</taxon>
        <taxon>Araneidae</taxon>
        <taxon>Araneus</taxon>
    </lineage>
</organism>